<dbReference type="InterPro" id="IPR006201">
    <property type="entry name" value="Neur_channel"/>
</dbReference>
<evidence type="ECO:0000256" key="1">
    <source>
        <dbReference type="ARBA" id="ARBA00004141"/>
    </source>
</evidence>
<feature type="transmembrane region" description="Helical" evidence="5">
    <location>
        <begin position="274"/>
        <end position="294"/>
    </location>
</feature>
<feature type="region of interest" description="Disordered" evidence="6">
    <location>
        <begin position="363"/>
        <end position="386"/>
    </location>
</feature>
<evidence type="ECO:0000259" key="7">
    <source>
        <dbReference type="Pfam" id="PF02931"/>
    </source>
</evidence>
<dbReference type="InterPro" id="IPR018000">
    <property type="entry name" value="Neurotransmitter_ion_chnl_CS"/>
</dbReference>
<evidence type="ECO:0000313" key="9">
    <source>
        <dbReference type="EMBL" id="GFR86377.1"/>
    </source>
</evidence>
<dbReference type="Proteomes" id="UP000762676">
    <property type="component" value="Unassembled WGS sequence"/>
</dbReference>
<dbReference type="Pfam" id="PF02932">
    <property type="entry name" value="Neur_chan_memb"/>
    <property type="match status" value="1"/>
</dbReference>
<comment type="similarity">
    <text evidence="5">Belongs to the ligand-gated ion channel (TC 1.A.9) family.</text>
</comment>
<gene>
    <name evidence="9" type="ORF">ElyMa_006051200</name>
</gene>
<keyword evidence="10" id="KW-1185">Reference proteome</keyword>
<dbReference type="PANTHER" id="PTHR18945">
    <property type="entry name" value="NEUROTRANSMITTER GATED ION CHANNEL"/>
    <property type="match status" value="1"/>
</dbReference>
<dbReference type="Pfam" id="PF02931">
    <property type="entry name" value="Neur_chan_LBD"/>
    <property type="match status" value="1"/>
</dbReference>
<evidence type="ECO:0000256" key="3">
    <source>
        <dbReference type="ARBA" id="ARBA00022989"/>
    </source>
</evidence>
<feature type="transmembrane region" description="Helical" evidence="5">
    <location>
        <begin position="244"/>
        <end position="267"/>
    </location>
</feature>
<comment type="caution">
    <text evidence="9">The sequence shown here is derived from an EMBL/GenBank/DDBJ whole genome shotgun (WGS) entry which is preliminary data.</text>
</comment>
<reference evidence="9 10" key="1">
    <citation type="journal article" date="2021" name="Elife">
        <title>Chloroplast acquisition without the gene transfer in kleptoplastic sea slugs, Plakobranchus ocellatus.</title>
        <authorList>
            <person name="Maeda T."/>
            <person name="Takahashi S."/>
            <person name="Yoshida T."/>
            <person name="Shimamura S."/>
            <person name="Takaki Y."/>
            <person name="Nagai Y."/>
            <person name="Toyoda A."/>
            <person name="Suzuki Y."/>
            <person name="Arimoto A."/>
            <person name="Ishii H."/>
            <person name="Satoh N."/>
            <person name="Nishiyama T."/>
            <person name="Hasebe M."/>
            <person name="Maruyama T."/>
            <person name="Minagawa J."/>
            <person name="Obokata J."/>
            <person name="Shigenobu S."/>
        </authorList>
    </citation>
    <scope>NUCLEOTIDE SEQUENCE [LARGE SCALE GENOMIC DNA]</scope>
</reference>
<keyword evidence="4 5" id="KW-0472">Membrane</keyword>
<evidence type="ECO:0000256" key="5">
    <source>
        <dbReference type="RuleBase" id="RU000687"/>
    </source>
</evidence>
<organism evidence="9 10">
    <name type="scientific">Elysia marginata</name>
    <dbReference type="NCBI Taxonomy" id="1093978"/>
    <lineage>
        <taxon>Eukaryota</taxon>
        <taxon>Metazoa</taxon>
        <taxon>Spiralia</taxon>
        <taxon>Lophotrochozoa</taxon>
        <taxon>Mollusca</taxon>
        <taxon>Gastropoda</taxon>
        <taxon>Heterobranchia</taxon>
        <taxon>Euthyneura</taxon>
        <taxon>Panpulmonata</taxon>
        <taxon>Sacoglossa</taxon>
        <taxon>Placobranchoidea</taxon>
        <taxon>Plakobranchidae</taxon>
        <taxon>Elysia</taxon>
    </lineage>
</organism>
<keyword evidence="5" id="KW-0407">Ion channel</keyword>
<feature type="compositionally biased region" description="Basic and acidic residues" evidence="6">
    <location>
        <begin position="364"/>
        <end position="381"/>
    </location>
</feature>
<dbReference type="InterPro" id="IPR036719">
    <property type="entry name" value="Neuro-gated_channel_TM_sf"/>
</dbReference>
<dbReference type="GO" id="GO:0004888">
    <property type="term" value="F:transmembrane signaling receptor activity"/>
    <property type="evidence" value="ECO:0007669"/>
    <property type="project" value="InterPro"/>
</dbReference>
<evidence type="ECO:0000259" key="8">
    <source>
        <dbReference type="Pfam" id="PF02932"/>
    </source>
</evidence>
<dbReference type="AlphaFoldDB" id="A0AAV4GKU3"/>
<keyword evidence="5" id="KW-0732">Signal</keyword>
<dbReference type="InterPro" id="IPR038050">
    <property type="entry name" value="Neuro_actylchol_rec"/>
</dbReference>
<dbReference type="GO" id="GO:0005230">
    <property type="term" value="F:extracellular ligand-gated monoatomic ion channel activity"/>
    <property type="evidence" value="ECO:0007669"/>
    <property type="project" value="InterPro"/>
</dbReference>
<dbReference type="Gene3D" id="1.20.58.390">
    <property type="entry name" value="Neurotransmitter-gated ion-channel transmembrane domain"/>
    <property type="match status" value="1"/>
</dbReference>
<feature type="transmembrane region" description="Helical" evidence="5">
    <location>
        <begin position="425"/>
        <end position="446"/>
    </location>
</feature>
<protein>
    <submittedName>
        <fullName evidence="9">Neuronal acetylcholine receptor subunit alpha-3</fullName>
    </submittedName>
</protein>
<dbReference type="InterPro" id="IPR006029">
    <property type="entry name" value="Neurotrans-gated_channel_TM"/>
</dbReference>
<dbReference type="EMBL" id="BMAT01012120">
    <property type="protein sequence ID" value="GFR86377.1"/>
    <property type="molecule type" value="Genomic_DNA"/>
</dbReference>
<sequence>MEIISRFKHHQVFLTVLLFLVLAPIACHAGSYEQMKSIHDTLLASSVYNPFQRPVNDQGSILYVSAMFELVSIVEINDVIQSFKCNGFLGLSWVDERLQWNSSDYGGEYSISPKVTSVFRPQMVLLNTLGDRDLFEDDHAPLTVYSNGRVTWAPGSIFPASCKLDLTQFPYDKQHCEIQMVIMNYDSDELLFVEEDASLGLTFFTQNGLWEIKNLSMSTTIKEVRGDNMPSILINFDLERKPTFLVISILLPTTFLSLLNLLVFLIPVDSGEKISYGITVLLALTVFMSIMSGMLPRSSETMPLVIYYIFILLTISVLTVVDAVIIVRLHHMEEKEERSQKAKSNFKAVLPKLGVLRAAVAPHSDNHNPENPHPARSDGQKGKPLNIDRVTNLKRSKSTISNFTGSKDEPKVNKYKLIGKYIDRVSLVVFGVIWVSVTVGFMAAIMA</sequence>
<feature type="domain" description="Neurotransmitter-gated ion-channel ligand-binding" evidence="7">
    <location>
        <begin position="38"/>
        <end position="242"/>
    </location>
</feature>
<dbReference type="CDD" id="cd18989">
    <property type="entry name" value="LGIC_ECD_cation"/>
    <property type="match status" value="1"/>
</dbReference>
<feature type="transmembrane region" description="Helical" evidence="5">
    <location>
        <begin position="306"/>
        <end position="329"/>
    </location>
</feature>
<name>A0AAV4GKU3_9GAST</name>
<dbReference type="CDD" id="cd19051">
    <property type="entry name" value="LGIC_TM_cation"/>
    <property type="match status" value="1"/>
</dbReference>
<feature type="chain" id="PRO_5043096290" evidence="5">
    <location>
        <begin position="30"/>
        <end position="447"/>
    </location>
</feature>
<accession>A0AAV4GKU3</accession>
<keyword evidence="5" id="KW-0813">Transport</keyword>
<dbReference type="InterPro" id="IPR036734">
    <property type="entry name" value="Neur_chan_lig-bd_sf"/>
</dbReference>
<dbReference type="SUPFAM" id="SSF90112">
    <property type="entry name" value="Neurotransmitter-gated ion-channel transmembrane pore"/>
    <property type="match status" value="1"/>
</dbReference>
<comment type="subcellular location">
    <subcellularLocation>
        <location evidence="1">Membrane</location>
        <topology evidence="1">Multi-pass membrane protein</topology>
    </subcellularLocation>
</comment>
<dbReference type="PROSITE" id="PS00236">
    <property type="entry name" value="NEUROTR_ION_CHANNEL"/>
    <property type="match status" value="1"/>
</dbReference>
<dbReference type="GO" id="GO:0016020">
    <property type="term" value="C:membrane"/>
    <property type="evidence" value="ECO:0007669"/>
    <property type="project" value="UniProtKB-SubCell"/>
</dbReference>
<evidence type="ECO:0000256" key="6">
    <source>
        <dbReference type="SAM" id="MobiDB-lite"/>
    </source>
</evidence>
<dbReference type="Gene3D" id="2.70.170.10">
    <property type="entry name" value="Neurotransmitter-gated ion-channel ligand-binding domain"/>
    <property type="match status" value="1"/>
</dbReference>
<evidence type="ECO:0000256" key="4">
    <source>
        <dbReference type="ARBA" id="ARBA00023136"/>
    </source>
</evidence>
<evidence type="ECO:0000256" key="2">
    <source>
        <dbReference type="ARBA" id="ARBA00022692"/>
    </source>
</evidence>
<dbReference type="InterPro" id="IPR006202">
    <property type="entry name" value="Neur_chan_lig-bd"/>
</dbReference>
<keyword evidence="5" id="KW-0406">Ion transport</keyword>
<keyword evidence="9" id="KW-0675">Receptor</keyword>
<dbReference type="PRINTS" id="PR00252">
    <property type="entry name" value="NRIONCHANNEL"/>
</dbReference>
<proteinExistence type="inferred from homology"/>
<evidence type="ECO:0000313" key="10">
    <source>
        <dbReference type="Proteomes" id="UP000762676"/>
    </source>
</evidence>
<keyword evidence="2 5" id="KW-0812">Transmembrane</keyword>
<keyword evidence="3 5" id="KW-1133">Transmembrane helix</keyword>
<feature type="domain" description="Neurotransmitter-gated ion-channel transmembrane" evidence="8">
    <location>
        <begin position="249"/>
        <end position="373"/>
    </location>
</feature>
<dbReference type="SUPFAM" id="SSF63712">
    <property type="entry name" value="Nicotinic receptor ligand binding domain-like"/>
    <property type="match status" value="1"/>
</dbReference>
<feature type="signal peptide" evidence="5">
    <location>
        <begin position="1"/>
        <end position="29"/>
    </location>
</feature>